<proteinExistence type="predicted"/>
<dbReference type="Proteomes" id="UP000789759">
    <property type="component" value="Unassembled WGS sequence"/>
</dbReference>
<name>A0A9N9D1V7_9GLOM</name>
<dbReference type="EMBL" id="CAJVQA010005587">
    <property type="protein sequence ID" value="CAG8623894.1"/>
    <property type="molecule type" value="Genomic_DNA"/>
</dbReference>
<comment type="caution">
    <text evidence="1">The sequence shown here is derived from an EMBL/GenBank/DDBJ whole genome shotgun (WGS) entry which is preliminary data.</text>
</comment>
<protein>
    <submittedName>
        <fullName evidence="1">24281_t:CDS:1</fullName>
    </submittedName>
</protein>
<reference evidence="1" key="1">
    <citation type="submission" date="2021-06" db="EMBL/GenBank/DDBJ databases">
        <authorList>
            <person name="Kallberg Y."/>
            <person name="Tangrot J."/>
            <person name="Rosling A."/>
        </authorList>
    </citation>
    <scope>NUCLEOTIDE SEQUENCE</scope>
    <source>
        <strain evidence="1">FL966</strain>
    </source>
</reference>
<evidence type="ECO:0000313" key="1">
    <source>
        <dbReference type="EMBL" id="CAG8623894.1"/>
    </source>
</evidence>
<organism evidence="1 2">
    <name type="scientific">Cetraspora pellucida</name>
    <dbReference type="NCBI Taxonomy" id="1433469"/>
    <lineage>
        <taxon>Eukaryota</taxon>
        <taxon>Fungi</taxon>
        <taxon>Fungi incertae sedis</taxon>
        <taxon>Mucoromycota</taxon>
        <taxon>Glomeromycotina</taxon>
        <taxon>Glomeromycetes</taxon>
        <taxon>Diversisporales</taxon>
        <taxon>Gigasporaceae</taxon>
        <taxon>Cetraspora</taxon>
    </lineage>
</organism>
<accession>A0A9N9D1V7</accession>
<dbReference type="AlphaFoldDB" id="A0A9N9D1V7"/>
<gene>
    <name evidence="1" type="ORF">CPELLU_LOCUS8061</name>
</gene>
<sequence length="142" mass="15884">MYKTTLNALLETCINEFEIENMLTEIAKQVLVDCNILSPNIIILKPDNFPNSTKLLSAFDDLNIATHFLFEDASEISEKKDASTSYQTLSSFEINLLKQTHCAATKVEKDILVELFKVIEGMPEAVIPTVILKLQTISSDSD</sequence>
<keyword evidence="2" id="KW-1185">Reference proteome</keyword>
<evidence type="ECO:0000313" key="2">
    <source>
        <dbReference type="Proteomes" id="UP000789759"/>
    </source>
</evidence>